<evidence type="ECO:0000313" key="3">
    <source>
        <dbReference type="Proteomes" id="UP000055048"/>
    </source>
</evidence>
<accession>A0A0V0T6V6</accession>
<dbReference type="InterPro" id="IPR003165">
    <property type="entry name" value="Piwi"/>
</dbReference>
<dbReference type="Gene3D" id="3.30.420.10">
    <property type="entry name" value="Ribonuclease H-like superfamily/Ribonuclease H"/>
    <property type="match status" value="3"/>
</dbReference>
<feature type="domain" description="Piwi" evidence="1">
    <location>
        <begin position="825"/>
        <end position="885"/>
    </location>
</feature>
<dbReference type="InterPro" id="IPR036397">
    <property type="entry name" value="RNaseH_sf"/>
</dbReference>
<protein>
    <recommendedName>
        <fullName evidence="1">Piwi domain-containing protein</fullName>
    </recommendedName>
</protein>
<dbReference type="PANTHER" id="PTHR22891">
    <property type="entry name" value="EUKARYOTIC TRANSLATION INITIATION FACTOR 2C"/>
    <property type="match status" value="1"/>
</dbReference>
<evidence type="ECO:0000259" key="1">
    <source>
        <dbReference type="PROSITE" id="PS50822"/>
    </source>
</evidence>
<gene>
    <name evidence="2" type="primary">tag-76</name>
    <name evidence="2" type="ORF">T05_4921</name>
</gene>
<dbReference type="Proteomes" id="UP000055048">
    <property type="component" value="Unassembled WGS sequence"/>
</dbReference>
<feature type="domain" description="Piwi" evidence="1">
    <location>
        <begin position="1"/>
        <end position="145"/>
    </location>
</feature>
<name>A0A0V0T6V6_9BILA</name>
<reference evidence="2 3" key="1">
    <citation type="submission" date="2015-01" db="EMBL/GenBank/DDBJ databases">
        <title>Evolution of Trichinella species and genotypes.</title>
        <authorList>
            <person name="Korhonen P.K."/>
            <person name="Edoardo P."/>
            <person name="Giuseppe L.R."/>
            <person name="Gasser R.B."/>
        </authorList>
    </citation>
    <scope>NUCLEOTIDE SEQUENCE [LARGE SCALE GENOMIC DNA]</scope>
    <source>
        <strain evidence="2">ISS417</strain>
    </source>
</reference>
<keyword evidence="3" id="KW-1185">Reference proteome</keyword>
<dbReference type="PROSITE" id="PS50822">
    <property type="entry name" value="PIWI"/>
    <property type="match status" value="3"/>
</dbReference>
<feature type="domain" description="Piwi" evidence="1">
    <location>
        <begin position="542"/>
        <end position="748"/>
    </location>
</feature>
<dbReference type="GO" id="GO:0003676">
    <property type="term" value="F:nucleic acid binding"/>
    <property type="evidence" value="ECO:0007669"/>
    <property type="project" value="InterPro"/>
</dbReference>
<dbReference type="AlphaFoldDB" id="A0A0V0T6V6"/>
<dbReference type="OrthoDB" id="5971213at2759"/>
<sequence length="1050" mass="117931">MEYQKVLEEELPALRRACKSFASNYRPLITFIVVQKRHHARFVCCHEAAARGRGKNIPAGTVIDRVVTSPNEYDFFLCSHHGIQGTSRPTRYYVLFDESNMDVNAMQSITYYLCHLYGRCARSVSIPAPVYFADLACARARYHILAALNSGLVEKFSDEDSKRTGSSSSSKAESVKTELANIIALHKRSTIIFPPNTSHHEYEQYFKDHRCHCMGAAAKKSMNEMCVCLPMNSTSSYRWKDDEIQFSSIQRNQQKLVYRELCSTLKRTNCNDKCWICASGMRGCRGKLYTNLDATKLIQTCEHADGDLTSVTEIYDDLANNASTSLDTGAYFSSWDQAQNTMYYGRSFVRLHIDEQGKTESVVQQMDDGYTRETGFVRSSAAYGVQEELCSTLKRTNCNDKCWICASGLRGCRGKLYTNLDATKVIQNCEHADGRRVDPHTLYRQLNELKQLAAGDLTSATKIYDDLANNASTSLDTGAYFPSWDQAQNTMYYSRSVQRYPQSLARRQNLRLTVEQTTTKSGAQLLMCRSPTNDILIFTHNAGVVGNVDGSVTKFHASVKIQPAKQELITGFIEQFSDRLLEYVDVNGTAPKNIIVYRDGVSEGQFMQVLEEELPALRRACKSFASNYRPLITFIVVQKRHHARFVCCHEAAARGRGKNIPAGTVIDRVVTSPNEYDFFLCSHHGIQGTSRPTRYYVLFDESNMDVNAMQSITYYLCHLYGRCARSVSIPAPVYFADLACARARYHILAALNSGLVEKFSDEDSKRTGSSSSSQDTNVAADELLQARLKELVKRPGYGTVGKPIKLACNYFPLIKLQKGDILGTGTSRPTRYYVLFDESNMDVNAMQSITYFLCLLYGRCARSVSIPAPVYFADLACARARYHILAALNSGLVEKFSDEDSKRTGSSSSSKAESVKTELANIIALHKRGMRGCRGKLYTNLDATHVIRSCEHGDGCRVDLHTLYQQQQLNELKRLAAGDLKPVTEIYDDLASNASTCLDTAAYFPALDQSHIIKCLHLNYKYNNTACLANRFTCSSSVSVYRVMYYRLHL</sequence>
<dbReference type="STRING" id="144512.A0A0V0T6V6"/>
<comment type="caution">
    <text evidence="2">The sequence shown here is derived from an EMBL/GenBank/DDBJ whole genome shotgun (WGS) entry which is preliminary data.</text>
</comment>
<evidence type="ECO:0000313" key="2">
    <source>
        <dbReference type="EMBL" id="KRX34688.1"/>
    </source>
</evidence>
<dbReference type="SMART" id="SM00950">
    <property type="entry name" value="Piwi"/>
    <property type="match status" value="2"/>
</dbReference>
<dbReference type="Pfam" id="PF02171">
    <property type="entry name" value="Piwi"/>
    <property type="match status" value="3"/>
</dbReference>
<dbReference type="InterPro" id="IPR012337">
    <property type="entry name" value="RNaseH-like_sf"/>
</dbReference>
<organism evidence="2 3">
    <name type="scientific">Trichinella murrelli</name>
    <dbReference type="NCBI Taxonomy" id="144512"/>
    <lineage>
        <taxon>Eukaryota</taxon>
        <taxon>Metazoa</taxon>
        <taxon>Ecdysozoa</taxon>
        <taxon>Nematoda</taxon>
        <taxon>Enoplea</taxon>
        <taxon>Dorylaimia</taxon>
        <taxon>Trichinellida</taxon>
        <taxon>Trichinellidae</taxon>
        <taxon>Trichinella</taxon>
    </lineage>
</organism>
<proteinExistence type="predicted"/>
<dbReference type="SUPFAM" id="SSF53098">
    <property type="entry name" value="Ribonuclease H-like"/>
    <property type="match status" value="3"/>
</dbReference>
<dbReference type="EMBL" id="JYDJ01000529">
    <property type="protein sequence ID" value="KRX34688.1"/>
    <property type="molecule type" value="Genomic_DNA"/>
</dbReference>